<proteinExistence type="predicted"/>
<accession>A0A3B0ZXM3</accession>
<dbReference type="Pfam" id="PF00498">
    <property type="entry name" value="FHA"/>
    <property type="match status" value="1"/>
</dbReference>
<evidence type="ECO:0000313" key="2">
    <source>
        <dbReference type="EMBL" id="VAW93970.1"/>
    </source>
</evidence>
<evidence type="ECO:0000259" key="1">
    <source>
        <dbReference type="PROSITE" id="PS50006"/>
    </source>
</evidence>
<protein>
    <recommendedName>
        <fullName evidence="1">FHA domain-containing protein</fullName>
    </recommendedName>
</protein>
<dbReference type="EMBL" id="UOFT01000035">
    <property type="protein sequence ID" value="VAW93970.1"/>
    <property type="molecule type" value="Genomic_DNA"/>
</dbReference>
<dbReference type="CDD" id="cd00060">
    <property type="entry name" value="FHA"/>
    <property type="match status" value="2"/>
</dbReference>
<dbReference type="Gene3D" id="2.60.200.20">
    <property type="match status" value="1"/>
</dbReference>
<dbReference type="InterPro" id="IPR000253">
    <property type="entry name" value="FHA_dom"/>
</dbReference>
<gene>
    <name evidence="2" type="ORF">MNBD_GAMMA23-1096</name>
</gene>
<name>A0A3B0ZXM3_9ZZZZ</name>
<reference evidence="2" key="1">
    <citation type="submission" date="2018-06" db="EMBL/GenBank/DDBJ databases">
        <authorList>
            <person name="Zhirakovskaya E."/>
        </authorList>
    </citation>
    <scope>NUCLEOTIDE SEQUENCE</scope>
</reference>
<dbReference type="AlphaFoldDB" id="A0A3B0ZXM3"/>
<dbReference type="InterPro" id="IPR008984">
    <property type="entry name" value="SMAD_FHA_dom_sf"/>
</dbReference>
<dbReference type="SMART" id="SM00240">
    <property type="entry name" value="FHA"/>
    <property type="match status" value="1"/>
</dbReference>
<feature type="domain" description="FHA" evidence="1">
    <location>
        <begin position="23"/>
        <end position="72"/>
    </location>
</feature>
<dbReference type="PROSITE" id="PS50006">
    <property type="entry name" value="FHA_DOMAIN"/>
    <property type="match status" value="1"/>
</dbReference>
<dbReference type="SUPFAM" id="SSF49879">
    <property type="entry name" value="SMAD/FHA domain"/>
    <property type="match status" value="2"/>
</dbReference>
<sequence length="227" mass="25185">MSKLTLSFKGQLLKVFPVRPGNMLIGSDPASDIHIDSLAIEPQHLQIDTEQQASRVKALSQENGTFVNQEKIEAHQLKDGDTIRIGKHTLTYSFEEMAEEEMLQAINNVDVTLDDTPQPAEQLTAPAIAEPEPPIEPTAKQKHDGWLQIMSGQNLGKTLSLHRSMTNLGKPGLATAVIAHRETGYFISHLEGKMPLQINSQPTDQTTKLNPDDIIQIGNIKMQFYLE</sequence>
<organism evidence="2">
    <name type="scientific">hydrothermal vent metagenome</name>
    <dbReference type="NCBI Taxonomy" id="652676"/>
    <lineage>
        <taxon>unclassified sequences</taxon>
        <taxon>metagenomes</taxon>
        <taxon>ecological metagenomes</taxon>
    </lineage>
</organism>